<reference evidence="1 2" key="1">
    <citation type="journal article" date="2017" name="Nat. Commun.">
        <title>'ARMAN' archaea depend on association with euryarchaeal host in culture and in situ.</title>
        <authorList>
            <person name="Golyshina O."/>
            <person name="Toshchakov S."/>
            <person name="Makarova K."/>
            <person name="Gavrilov S."/>
            <person name="Korzhenkov A."/>
            <person name="La Cono V."/>
            <person name="Arcadi E."/>
            <person name="Nechitaylo T."/>
            <person name="Ferrer M."/>
            <person name="Kublanov I."/>
            <person name="Wolf Y."/>
            <person name="Yakimov M."/>
            <person name="Golyshin P."/>
            <person name="Slesarev A."/>
            <person name="Kozyavkin S."/>
        </authorList>
    </citation>
    <scope>NUCLEOTIDE SEQUENCE [LARGE SCALE GENOMIC DNA]</scope>
    <source>
        <strain evidence="1 2">Mia14</strain>
    </source>
</reference>
<organism evidence="1 2">
    <name type="scientific">Candidatus Mancarchaeum acidiphilum</name>
    <dbReference type="NCBI Taxonomy" id="1920749"/>
    <lineage>
        <taxon>Archaea</taxon>
        <taxon>Candidatus Micrarchaeota</taxon>
        <taxon>Candidatus Mancarchaeum</taxon>
    </lineage>
</organism>
<dbReference type="EMBL" id="CP019964">
    <property type="protein sequence ID" value="ASI13964.1"/>
    <property type="molecule type" value="Genomic_DNA"/>
</dbReference>
<dbReference type="GeneID" id="33314214"/>
<dbReference type="AlphaFoldDB" id="A0A218NND8"/>
<gene>
    <name evidence="1" type="ORF">Mia14_0661</name>
</gene>
<name>A0A218NND8_9ARCH</name>
<dbReference type="InterPro" id="IPR011011">
    <property type="entry name" value="Znf_FYVE_PHD"/>
</dbReference>
<sequence length="73" mass="8773">MTTFCERCKREIYRYEVCDYCGRKICNNCMKSSQRATKTKRLVICKDCWSDMEKRKAYKSGRAFNEPVETHIM</sequence>
<dbReference type="KEGG" id="marh:Mia14_0661"/>
<dbReference type="Gene3D" id="3.30.40.10">
    <property type="entry name" value="Zinc/RING finger domain, C3HC4 (zinc finger)"/>
    <property type="match status" value="1"/>
</dbReference>
<proteinExistence type="predicted"/>
<keyword evidence="2" id="KW-1185">Reference proteome</keyword>
<dbReference type="OrthoDB" id="376579at2157"/>
<dbReference type="InterPro" id="IPR013083">
    <property type="entry name" value="Znf_RING/FYVE/PHD"/>
</dbReference>
<dbReference type="RefSeq" id="WP_088820228.1">
    <property type="nucleotide sequence ID" value="NZ_CP019964.1"/>
</dbReference>
<dbReference type="SUPFAM" id="SSF57903">
    <property type="entry name" value="FYVE/PHD zinc finger"/>
    <property type="match status" value="1"/>
</dbReference>
<evidence type="ECO:0000313" key="2">
    <source>
        <dbReference type="Proteomes" id="UP000197679"/>
    </source>
</evidence>
<dbReference type="Proteomes" id="UP000197679">
    <property type="component" value="Chromosome"/>
</dbReference>
<protein>
    <submittedName>
        <fullName evidence="1">Uncharacterized protein</fullName>
    </submittedName>
</protein>
<evidence type="ECO:0000313" key="1">
    <source>
        <dbReference type="EMBL" id="ASI13964.1"/>
    </source>
</evidence>
<accession>A0A218NND8</accession>